<feature type="region of interest" description="Disordered" evidence="1">
    <location>
        <begin position="23"/>
        <end position="58"/>
    </location>
</feature>
<sequence length="618" mass="69779">MESKGRGKLPICGGSFQKETKQIPKYILRGQKSHKEDVPVLQQRKLPDPPSRSDSLFHSSCDFSEKISKSEIGVPKREKLSLISKRGAPLNFNVPEPVYATATRDKHKHNAGLRNLCTSSEGSATKEHSLKRQDIYSRNVCSERSEYVSSQLPKPLQKFPVSLNDRSVTPPESGIFLSELGLESKSQLHPHHSHTMSGVSSEQKSDSVKNSKVGNWMSSWLLFRHRRKSPNVTTPVKDRDESNVQITDAGAQTSQMLGPRARFNERKERSRIQNRNRSCILKKEILAQTEDPASTKQAFSWRTTSGPIPPRLEAQTPPLRAPKLITPPEPDPNPWSSKHIEVGLLEPRALTAFHSITDQDRLSATLGKIFKASPHLRNALAHHFGVRQNTSFSAPSTTNEAVVLAVGIDLYIEEVFQQLDSEGRGFVTDEDFILLCEVLSLPKSLPSSTKRLSLEQFRSRLFEHFVASFEKPTEKRGNDVLKTQVTVSRRAGILDKISHNIDKLLSTLELEETECICAESEFKESTQVVCPRCKRNSAGTRRFSNSDETVRLRVRDLQIKVLQQQKEIHALREVVEDMRMALQSSDAENIALKVILKKHHRLEEKKGIDKLVEELRKI</sequence>
<comment type="caution">
    <text evidence="3">The sequence shown here is derived from an EMBL/GenBank/DDBJ whole genome shotgun (WGS) entry which is preliminary data.</text>
</comment>
<dbReference type="AlphaFoldDB" id="A0AA88I5Z5"/>
<feature type="region of interest" description="Disordered" evidence="1">
    <location>
        <begin position="291"/>
        <end position="315"/>
    </location>
</feature>
<gene>
    <name evidence="3" type="ORF">QYM36_006096</name>
</gene>
<protein>
    <recommendedName>
        <fullName evidence="2">EF-hand domain-containing protein</fullName>
    </recommendedName>
</protein>
<feature type="domain" description="EF-hand" evidence="2">
    <location>
        <begin position="407"/>
        <end position="442"/>
    </location>
</feature>
<dbReference type="InterPro" id="IPR002048">
    <property type="entry name" value="EF_hand_dom"/>
</dbReference>
<dbReference type="InterPro" id="IPR031601">
    <property type="entry name" value="CCD48"/>
</dbReference>
<dbReference type="Proteomes" id="UP001187531">
    <property type="component" value="Unassembled WGS sequence"/>
</dbReference>
<dbReference type="PROSITE" id="PS50222">
    <property type="entry name" value="EF_HAND_2"/>
    <property type="match status" value="1"/>
</dbReference>
<evidence type="ECO:0000313" key="4">
    <source>
        <dbReference type="Proteomes" id="UP001187531"/>
    </source>
</evidence>
<proteinExistence type="predicted"/>
<feature type="region of interest" description="Disordered" evidence="1">
    <location>
        <begin position="186"/>
        <end position="210"/>
    </location>
</feature>
<accession>A0AA88I5Z5</accession>
<dbReference type="EMBL" id="JAVRJZ010000009">
    <property type="protein sequence ID" value="KAK2718966.1"/>
    <property type="molecule type" value="Genomic_DNA"/>
</dbReference>
<name>A0AA88I5Z5_ARTSF</name>
<feature type="non-terminal residue" evidence="3">
    <location>
        <position position="618"/>
    </location>
</feature>
<dbReference type="GO" id="GO:0005509">
    <property type="term" value="F:calcium ion binding"/>
    <property type="evidence" value="ECO:0007669"/>
    <property type="project" value="InterPro"/>
</dbReference>
<reference evidence="3" key="1">
    <citation type="submission" date="2023-07" db="EMBL/GenBank/DDBJ databases">
        <title>Chromosome-level genome assembly of Artemia franciscana.</title>
        <authorList>
            <person name="Jo E."/>
        </authorList>
    </citation>
    <scope>NUCLEOTIDE SEQUENCE</scope>
    <source>
        <tissue evidence="3">Whole body</tissue>
    </source>
</reference>
<dbReference type="Pfam" id="PF15799">
    <property type="entry name" value="CCD48"/>
    <property type="match status" value="1"/>
</dbReference>
<keyword evidence="4" id="KW-1185">Reference proteome</keyword>
<evidence type="ECO:0000256" key="1">
    <source>
        <dbReference type="SAM" id="MobiDB-lite"/>
    </source>
</evidence>
<feature type="compositionally biased region" description="Polar residues" evidence="1">
    <location>
        <begin position="291"/>
        <end position="306"/>
    </location>
</feature>
<evidence type="ECO:0000313" key="3">
    <source>
        <dbReference type="EMBL" id="KAK2718966.1"/>
    </source>
</evidence>
<evidence type="ECO:0000259" key="2">
    <source>
        <dbReference type="PROSITE" id="PS50222"/>
    </source>
</evidence>
<organism evidence="3 4">
    <name type="scientific">Artemia franciscana</name>
    <name type="common">Brine shrimp</name>
    <name type="synonym">Artemia sanfranciscana</name>
    <dbReference type="NCBI Taxonomy" id="6661"/>
    <lineage>
        <taxon>Eukaryota</taxon>
        <taxon>Metazoa</taxon>
        <taxon>Ecdysozoa</taxon>
        <taxon>Arthropoda</taxon>
        <taxon>Crustacea</taxon>
        <taxon>Branchiopoda</taxon>
        <taxon>Anostraca</taxon>
        <taxon>Artemiidae</taxon>
        <taxon>Artemia</taxon>
    </lineage>
</organism>